<evidence type="ECO:0000313" key="3">
    <source>
        <dbReference type="Proteomes" id="UP000254425"/>
    </source>
</evidence>
<feature type="region of interest" description="Disordered" evidence="1">
    <location>
        <begin position="131"/>
        <end position="159"/>
    </location>
</feature>
<dbReference type="EMBL" id="CP031320">
    <property type="protein sequence ID" value="AXK33039.1"/>
    <property type="molecule type" value="Genomic_DNA"/>
</dbReference>
<evidence type="ECO:0000256" key="1">
    <source>
        <dbReference type="SAM" id="MobiDB-lite"/>
    </source>
</evidence>
<name>A0A345XN23_9ACTN</name>
<gene>
    <name evidence="2" type="ORF">DVA86_10650</name>
</gene>
<reference evidence="2 3" key="1">
    <citation type="submission" date="2018-07" db="EMBL/GenBank/DDBJ databases">
        <title>Draft genome of the type strain Streptomyces armeniacus ATCC 15676.</title>
        <authorList>
            <person name="Labana P."/>
            <person name="Gosse J.T."/>
            <person name="Boddy C.N."/>
        </authorList>
    </citation>
    <scope>NUCLEOTIDE SEQUENCE [LARGE SCALE GENOMIC DNA]</scope>
    <source>
        <strain evidence="2 3">ATCC 15676</strain>
    </source>
</reference>
<dbReference type="Proteomes" id="UP000254425">
    <property type="component" value="Chromosome"/>
</dbReference>
<dbReference type="KEGG" id="sarm:DVA86_10650"/>
<accession>A0A345XN23</accession>
<feature type="region of interest" description="Disordered" evidence="1">
    <location>
        <begin position="14"/>
        <end position="60"/>
    </location>
</feature>
<feature type="compositionally biased region" description="Basic and acidic residues" evidence="1">
    <location>
        <begin position="24"/>
        <end position="39"/>
    </location>
</feature>
<evidence type="ECO:0000313" key="2">
    <source>
        <dbReference type="EMBL" id="AXK33039.1"/>
    </source>
</evidence>
<keyword evidence="3" id="KW-1185">Reference proteome</keyword>
<dbReference type="AlphaFoldDB" id="A0A345XN23"/>
<proteinExistence type="predicted"/>
<sequence length="159" mass="16067">MAAAALAATLLIAGCGSDDGGDSSSKESEASESQDKGGEENAPEEEAGTEVKAMDIQGGWTTEGAGSSALILVVAEQKALVTGKFACSGEVVDSTQPATLDLKCADGSTDYAKGTFKSFDGEKLTVAWDSGQSSTFTKSKTDPQDLPDPNGPPGADDLP</sequence>
<protein>
    <submittedName>
        <fullName evidence="2">Uncharacterized protein</fullName>
    </submittedName>
</protein>
<organism evidence="2 3">
    <name type="scientific">Streptomyces armeniacus</name>
    <dbReference type="NCBI Taxonomy" id="83291"/>
    <lineage>
        <taxon>Bacteria</taxon>
        <taxon>Bacillati</taxon>
        <taxon>Actinomycetota</taxon>
        <taxon>Actinomycetes</taxon>
        <taxon>Kitasatosporales</taxon>
        <taxon>Streptomycetaceae</taxon>
        <taxon>Streptomyces</taxon>
    </lineage>
</organism>